<organism evidence="1 2">
    <name type="scientific">Hyphobacterium lacteum</name>
    <dbReference type="NCBI Taxonomy" id="3116575"/>
    <lineage>
        <taxon>Bacteria</taxon>
        <taxon>Pseudomonadati</taxon>
        <taxon>Pseudomonadota</taxon>
        <taxon>Alphaproteobacteria</taxon>
        <taxon>Maricaulales</taxon>
        <taxon>Maricaulaceae</taxon>
        <taxon>Hyphobacterium</taxon>
    </lineage>
</organism>
<protein>
    <submittedName>
        <fullName evidence="1">Gamma carbonic anhydrase family protein</fullName>
    </submittedName>
</protein>
<dbReference type="SUPFAM" id="SSF51161">
    <property type="entry name" value="Trimeric LpxA-like enzymes"/>
    <property type="match status" value="1"/>
</dbReference>
<dbReference type="InterPro" id="IPR050484">
    <property type="entry name" value="Transf_Hexapept/Carb_Anhydrase"/>
</dbReference>
<dbReference type="InterPro" id="IPR047324">
    <property type="entry name" value="LbH_gamma_CA-like"/>
</dbReference>
<dbReference type="Gene3D" id="2.160.10.10">
    <property type="entry name" value="Hexapeptide repeat proteins"/>
    <property type="match status" value="1"/>
</dbReference>
<dbReference type="Proteomes" id="UP001354971">
    <property type="component" value="Unassembled WGS sequence"/>
</dbReference>
<dbReference type="InterPro" id="IPR001451">
    <property type="entry name" value="Hexapep"/>
</dbReference>
<proteinExistence type="predicted"/>
<gene>
    <name evidence="1" type="ORF">V0U79_12885</name>
</gene>
<name>A0ABU7LTK0_9PROT</name>
<keyword evidence="2" id="KW-1185">Reference proteome</keyword>
<evidence type="ECO:0000313" key="2">
    <source>
        <dbReference type="Proteomes" id="UP001354971"/>
    </source>
</evidence>
<dbReference type="Pfam" id="PF00132">
    <property type="entry name" value="Hexapep"/>
    <property type="match status" value="1"/>
</dbReference>
<evidence type="ECO:0000313" key="1">
    <source>
        <dbReference type="EMBL" id="MEE2527255.1"/>
    </source>
</evidence>
<dbReference type="InterPro" id="IPR011004">
    <property type="entry name" value="Trimer_LpxA-like_sf"/>
</dbReference>
<reference evidence="1 2" key="1">
    <citation type="submission" date="2024-01" db="EMBL/GenBank/DDBJ databases">
        <title>Hyphobacterium bacterium isolated from marine sediment.</title>
        <authorList>
            <person name="Zhao S."/>
        </authorList>
    </citation>
    <scope>NUCLEOTIDE SEQUENCE [LARGE SCALE GENOMIC DNA]</scope>
    <source>
        <strain evidence="2">HN65</strain>
    </source>
</reference>
<dbReference type="PANTHER" id="PTHR13061">
    <property type="entry name" value="DYNACTIN SUBUNIT P25"/>
    <property type="match status" value="1"/>
</dbReference>
<dbReference type="EMBL" id="JAZDRP010000010">
    <property type="protein sequence ID" value="MEE2527255.1"/>
    <property type="molecule type" value="Genomic_DNA"/>
</dbReference>
<dbReference type="PANTHER" id="PTHR13061:SF29">
    <property type="entry name" value="GAMMA CARBONIC ANHYDRASE-LIKE 1, MITOCHONDRIAL-RELATED"/>
    <property type="match status" value="1"/>
</dbReference>
<dbReference type="CDD" id="cd04645">
    <property type="entry name" value="LbH_gamma_CA_like"/>
    <property type="match status" value="1"/>
</dbReference>
<comment type="caution">
    <text evidence="1">The sequence shown here is derived from an EMBL/GenBank/DDBJ whole genome shotgun (WGS) entry which is preliminary data.</text>
</comment>
<dbReference type="RefSeq" id="WP_330199917.1">
    <property type="nucleotide sequence ID" value="NZ_JAZDRP010000010.1"/>
</dbReference>
<sequence>MTIYALDDHTPSVPESGNYWVAPGAHVIGRVTMLENSSVWYNAVVRGDVDDITIGEDTNIQDNSVLHTDHGFPMEIGKGVTVGHRVMLHGCTIGDYSLIGIGATLLNGVKIGTNCIIGAHTLLPEGKEIPDNSLVVGSPGKVIRTLDADMYEILKASADHYVANWKRHEAGLKPV</sequence>
<accession>A0ABU7LTK0</accession>